<evidence type="ECO:0000313" key="1">
    <source>
        <dbReference type="Proteomes" id="UP000887578"/>
    </source>
</evidence>
<dbReference type="WBParaSite" id="PDA_v2.g19179.t1">
    <property type="protein sequence ID" value="PDA_v2.g19179.t1"/>
    <property type="gene ID" value="PDA_v2.g19179"/>
</dbReference>
<sequence length="72" mass="8108">MKVELNIFFSTIIEADQELQITDKLEAHPYIVVFPYQPNKPYTYQLLATGETDSPSEIPAYGRGCVTVTLKA</sequence>
<dbReference type="Proteomes" id="UP000887578">
    <property type="component" value="Unplaced"/>
</dbReference>
<name>A0A914PWF0_9BILA</name>
<protein>
    <submittedName>
        <fullName evidence="2">Uncharacterized protein</fullName>
    </submittedName>
</protein>
<organism evidence="1 2">
    <name type="scientific">Panagrolaimus davidi</name>
    <dbReference type="NCBI Taxonomy" id="227884"/>
    <lineage>
        <taxon>Eukaryota</taxon>
        <taxon>Metazoa</taxon>
        <taxon>Ecdysozoa</taxon>
        <taxon>Nematoda</taxon>
        <taxon>Chromadorea</taxon>
        <taxon>Rhabditida</taxon>
        <taxon>Tylenchina</taxon>
        <taxon>Panagrolaimomorpha</taxon>
        <taxon>Panagrolaimoidea</taxon>
        <taxon>Panagrolaimidae</taxon>
        <taxon>Panagrolaimus</taxon>
    </lineage>
</organism>
<keyword evidence="1" id="KW-1185">Reference proteome</keyword>
<evidence type="ECO:0000313" key="2">
    <source>
        <dbReference type="WBParaSite" id="PDA_v2.g19179.t1"/>
    </source>
</evidence>
<reference evidence="2" key="1">
    <citation type="submission" date="2022-11" db="UniProtKB">
        <authorList>
            <consortium name="WormBaseParasite"/>
        </authorList>
    </citation>
    <scope>IDENTIFICATION</scope>
</reference>
<dbReference type="AlphaFoldDB" id="A0A914PWF0"/>
<accession>A0A914PWF0</accession>
<proteinExistence type="predicted"/>